<dbReference type="PROSITE" id="PS50850">
    <property type="entry name" value="MFS"/>
    <property type="match status" value="1"/>
</dbReference>
<feature type="transmembrane region" description="Helical" evidence="5">
    <location>
        <begin position="501"/>
        <end position="522"/>
    </location>
</feature>
<dbReference type="PANTHER" id="PTHR24064">
    <property type="entry name" value="SOLUTE CARRIER FAMILY 22 MEMBER"/>
    <property type="match status" value="1"/>
</dbReference>
<evidence type="ECO:0000256" key="5">
    <source>
        <dbReference type="SAM" id="Phobius"/>
    </source>
</evidence>
<dbReference type="SUPFAM" id="SSF103473">
    <property type="entry name" value="MFS general substrate transporter"/>
    <property type="match status" value="1"/>
</dbReference>
<evidence type="ECO:0000256" key="3">
    <source>
        <dbReference type="ARBA" id="ARBA00022989"/>
    </source>
</evidence>
<evidence type="ECO:0000256" key="1">
    <source>
        <dbReference type="ARBA" id="ARBA00004141"/>
    </source>
</evidence>
<comment type="subcellular location">
    <subcellularLocation>
        <location evidence="1">Membrane</location>
        <topology evidence="1">Multi-pass membrane protein</topology>
    </subcellularLocation>
</comment>
<feature type="transmembrane region" description="Helical" evidence="5">
    <location>
        <begin position="641"/>
        <end position="661"/>
    </location>
</feature>
<organism evidence="7 8">
    <name type="scientific">Drosophila rubida</name>
    <dbReference type="NCBI Taxonomy" id="30044"/>
    <lineage>
        <taxon>Eukaryota</taxon>
        <taxon>Metazoa</taxon>
        <taxon>Ecdysozoa</taxon>
        <taxon>Arthropoda</taxon>
        <taxon>Hexapoda</taxon>
        <taxon>Insecta</taxon>
        <taxon>Pterygota</taxon>
        <taxon>Neoptera</taxon>
        <taxon>Endopterygota</taxon>
        <taxon>Diptera</taxon>
        <taxon>Brachycera</taxon>
        <taxon>Muscomorpha</taxon>
        <taxon>Ephydroidea</taxon>
        <taxon>Drosophilidae</taxon>
        <taxon>Drosophila</taxon>
    </lineage>
</organism>
<feature type="transmembrane region" description="Helical" evidence="5">
    <location>
        <begin position="97"/>
        <end position="119"/>
    </location>
</feature>
<feature type="transmembrane region" description="Helical" evidence="5">
    <location>
        <begin position="534"/>
        <end position="556"/>
    </location>
</feature>
<protein>
    <recommendedName>
        <fullName evidence="6">Major facilitator superfamily (MFS) profile domain-containing protein</fullName>
    </recommendedName>
</protein>
<accession>A0AAD4PIX7</accession>
<dbReference type="InterPro" id="IPR020846">
    <property type="entry name" value="MFS_dom"/>
</dbReference>
<dbReference type="PROSITE" id="PS00216">
    <property type="entry name" value="SUGAR_TRANSPORT_1"/>
    <property type="match status" value="1"/>
</dbReference>
<proteinExistence type="predicted"/>
<keyword evidence="8" id="KW-1185">Reference proteome</keyword>
<evidence type="ECO:0000256" key="2">
    <source>
        <dbReference type="ARBA" id="ARBA00022692"/>
    </source>
</evidence>
<dbReference type="InterPro" id="IPR036259">
    <property type="entry name" value="MFS_trans_sf"/>
</dbReference>
<name>A0AAD4PIX7_9MUSC</name>
<keyword evidence="2 5" id="KW-0812">Transmembrane</keyword>
<dbReference type="InterPro" id="IPR005828">
    <property type="entry name" value="MFS_sugar_transport-like"/>
</dbReference>
<evidence type="ECO:0000313" key="8">
    <source>
        <dbReference type="Proteomes" id="UP001200034"/>
    </source>
</evidence>
<dbReference type="GO" id="GO:0016020">
    <property type="term" value="C:membrane"/>
    <property type="evidence" value="ECO:0007669"/>
    <property type="project" value="UniProtKB-SubCell"/>
</dbReference>
<dbReference type="EMBL" id="JAJJHW010003409">
    <property type="protein sequence ID" value="KAH8360253.1"/>
    <property type="molecule type" value="Genomic_DNA"/>
</dbReference>
<gene>
    <name evidence="7" type="ORF">KR093_011476</name>
</gene>
<evidence type="ECO:0000256" key="4">
    <source>
        <dbReference type="ARBA" id="ARBA00023136"/>
    </source>
</evidence>
<dbReference type="Gene3D" id="1.20.1250.20">
    <property type="entry name" value="MFS general substrate transporter like domains"/>
    <property type="match status" value="1"/>
</dbReference>
<feature type="transmembrane region" description="Helical" evidence="5">
    <location>
        <begin position="274"/>
        <end position="296"/>
    </location>
</feature>
<keyword evidence="3 5" id="KW-1133">Transmembrane helix</keyword>
<evidence type="ECO:0000259" key="6">
    <source>
        <dbReference type="PROSITE" id="PS50850"/>
    </source>
</evidence>
<feature type="transmembrane region" description="Helical" evidence="5">
    <location>
        <begin position="593"/>
        <end position="612"/>
    </location>
</feature>
<dbReference type="CDD" id="cd17317">
    <property type="entry name" value="MFS_SLC22"/>
    <property type="match status" value="1"/>
</dbReference>
<feature type="domain" description="Major facilitator superfamily (MFS) profile" evidence="6">
    <location>
        <begin position="207"/>
        <end position="698"/>
    </location>
</feature>
<feature type="transmembrane region" description="Helical" evidence="5">
    <location>
        <begin position="161"/>
        <end position="182"/>
    </location>
</feature>
<sequence length="698" mass="77101">MSGVLRRGSLNFDCVGNTTRGSLDANLYGGYRETKPTPGTPEISVIAMDFRRLSDDLKKVGLMPLPPAVVQSTKDLSQDVDSDVISNFLGHYSKWSFWWTFLLCLFQLPTTFHLFMFVFQAMEQTPGELSPMLQPSDEDLELLQSKTLEQLLGCTGRWQGLWCPILSFLQAICTFHIFVYVFQTAAKDFWCARPAHLQQLSVADWRNLSQSPNGCQLLDIDYSQVTFENGQLINWPSDVANLSYRQCQQFEFSDVDGDAKTLVQEFGLVCGNNITSLVEMCFLMGAAAGAALSGWISDRFGRRHTLMTFVSIQTIFGGILAFSTSVAMYMSLRVIIGFASMTVTVVSFVLVVELVSGKWRTIIGILNILPVAISYVLSSGIAYLIRDWRTLQLVISWPWLVMLSIWYWLPESPRWLLAQGRLEELTRLVEKAAKMNGTTLPSNYQKTLEAAVPVAAQAKDPAQTEIAGQTEEAKVTDSEEAKTHDLEIHVNPIRVVFGPKYWRTTVLTLVIWLALIIIYFGLTLHLSNLGGNIYINSAVAGSVEALSICISIFVVLRFGIRRSLVGYMLLPGLCCLATNLVPHDEANEESTGVIALAIIGEYATASVASLSFNISPFTAKCLIGANNAIIPTYTAMQYPTIVRNFGVGMGNLASGVALIMVPSLWELERYDALLPLNIMGVCGIVGAVAITLMKDVEL</sequence>
<evidence type="ECO:0000313" key="7">
    <source>
        <dbReference type="EMBL" id="KAH8360253.1"/>
    </source>
</evidence>
<dbReference type="AlphaFoldDB" id="A0AAD4PIX7"/>
<feature type="transmembrane region" description="Helical" evidence="5">
    <location>
        <begin position="308"/>
        <end position="329"/>
    </location>
</feature>
<feature type="transmembrane region" description="Helical" evidence="5">
    <location>
        <begin position="335"/>
        <end position="355"/>
    </location>
</feature>
<comment type="caution">
    <text evidence="7">The sequence shown here is derived from an EMBL/GenBank/DDBJ whole genome shotgun (WGS) entry which is preliminary data.</text>
</comment>
<dbReference type="InterPro" id="IPR005829">
    <property type="entry name" value="Sugar_transporter_CS"/>
</dbReference>
<feature type="transmembrane region" description="Helical" evidence="5">
    <location>
        <begin position="673"/>
        <end position="693"/>
    </location>
</feature>
<dbReference type="Pfam" id="PF00083">
    <property type="entry name" value="Sugar_tr"/>
    <property type="match status" value="1"/>
</dbReference>
<feature type="transmembrane region" description="Helical" evidence="5">
    <location>
        <begin position="362"/>
        <end position="385"/>
    </location>
</feature>
<reference evidence="7" key="1">
    <citation type="journal article" date="2021" name="Mol. Ecol. Resour.">
        <title>Phylogenomic analyses of the genus Drosophila reveals genomic signals of climate adaptation.</title>
        <authorList>
            <person name="Li F."/>
            <person name="Rane R.V."/>
            <person name="Luria V."/>
            <person name="Xiong Z."/>
            <person name="Chen J."/>
            <person name="Li Z."/>
            <person name="Catullo R.A."/>
            <person name="Griffin P.C."/>
            <person name="Schiffer M."/>
            <person name="Pearce S."/>
            <person name="Lee S.F."/>
            <person name="McElroy K."/>
            <person name="Stocker A."/>
            <person name="Shirriffs J."/>
            <person name="Cockerell F."/>
            <person name="Coppin C."/>
            <person name="Sgro C.M."/>
            <person name="Karger A."/>
            <person name="Cain J.W."/>
            <person name="Weber J.A."/>
            <person name="Santpere G."/>
            <person name="Kirschner M.W."/>
            <person name="Hoffmann A.A."/>
            <person name="Oakeshott J.G."/>
            <person name="Zhang G."/>
        </authorList>
    </citation>
    <scope>NUCLEOTIDE SEQUENCE</scope>
    <source>
        <strain evidence="7">BGI-SZ-2011g</strain>
    </source>
</reference>
<feature type="transmembrane region" description="Helical" evidence="5">
    <location>
        <begin position="391"/>
        <end position="409"/>
    </location>
</feature>
<dbReference type="Proteomes" id="UP001200034">
    <property type="component" value="Unassembled WGS sequence"/>
</dbReference>
<feature type="transmembrane region" description="Helical" evidence="5">
    <location>
        <begin position="563"/>
        <end position="581"/>
    </location>
</feature>
<keyword evidence="4 5" id="KW-0472">Membrane</keyword>
<dbReference type="GO" id="GO:0022857">
    <property type="term" value="F:transmembrane transporter activity"/>
    <property type="evidence" value="ECO:0007669"/>
    <property type="project" value="InterPro"/>
</dbReference>